<protein>
    <submittedName>
        <fullName evidence="1">YcxB family protein</fullName>
    </submittedName>
</protein>
<dbReference type="Proteomes" id="UP000594014">
    <property type="component" value="Chromosome"/>
</dbReference>
<accession>A0ACD1AAU0</accession>
<reference evidence="1" key="1">
    <citation type="submission" date="2019-08" db="EMBL/GenBank/DDBJ databases">
        <title>Genome sequence of Clostridiales bacterium MT110.</title>
        <authorList>
            <person name="Cao J."/>
        </authorList>
    </citation>
    <scope>NUCLEOTIDE SEQUENCE</scope>
    <source>
        <strain evidence="1">MT110</strain>
    </source>
</reference>
<sequence length="180" mass="20812">MKEKEIQISSILNQTDYNALRNYFMYQKKPARTKFIVSIVLFSFLLLIISGTPYSLPFFKPLGISGIIIVTLIYCWISFEVRKLEINIKDMFHKAQELTLNVSGISAKWGKAANAAKYEWTAFESAVETDVYFFLFLERDYALTIPKVELKEHFVTEIREMISTHMKLNSELSGFKAKGL</sequence>
<proteinExistence type="predicted"/>
<organism evidence="1 2">
    <name type="scientific">Anoxybacterium hadale</name>
    <dbReference type="NCBI Taxonomy" id="3408580"/>
    <lineage>
        <taxon>Bacteria</taxon>
        <taxon>Bacillati</taxon>
        <taxon>Bacillota</taxon>
        <taxon>Clostridia</taxon>
        <taxon>Peptostreptococcales</taxon>
        <taxon>Anaerovoracaceae</taxon>
        <taxon>Anoxybacterium</taxon>
    </lineage>
</organism>
<evidence type="ECO:0000313" key="2">
    <source>
        <dbReference type="Proteomes" id="UP000594014"/>
    </source>
</evidence>
<gene>
    <name evidence="1" type="ORF">FRZ06_08955</name>
</gene>
<keyword evidence="2" id="KW-1185">Reference proteome</keyword>
<evidence type="ECO:0000313" key="1">
    <source>
        <dbReference type="EMBL" id="QOX63474.1"/>
    </source>
</evidence>
<dbReference type="EMBL" id="CP042469">
    <property type="protein sequence ID" value="QOX63474.1"/>
    <property type="molecule type" value="Genomic_DNA"/>
</dbReference>
<name>A0ACD1AAU0_9FIRM</name>